<dbReference type="PROSITE" id="PS51186">
    <property type="entry name" value="GNAT"/>
    <property type="match status" value="1"/>
</dbReference>
<comment type="caution">
    <text evidence="4">The sequence shown here is derived from an EMBL/GenBank/DDBJ whole genome shotgun (WGS) entry which is preliminary data.</text>
</comment>
<dbReference type="Pfam" id="PF00583">
    <property type="entry name" value="Acetyltransf_1"/>
    <property type="match status" value="1"/>
</dbReference>
<dbReference type="GO" id="GO:0016747">
    <property type="term" value="F:acyltransferase activity, transferring groups other than amino-acyl groups"/>
    <property type="evidence" value="ECO:0007669"/>
    <property type="project" value="InterPro"/>
</dbReference>
<dbReference type="Gene3D" id="3.40.630.30">
    <property type="match status" value="1"/>
</dbReference>
<organism evidence="4 5">
    <name type="scientific">Nocardia pulmonis</name>
    <dbReference type="NCBI Taxonomy" id="2951408"/>
    <lineage>
        <taxon>Bacteria</taxon>
        <taxon>Bacillati</taxon>
        <taxon>Actinomycetota</taxon>
        <taxon>Actinomycetes</taxon>
        <taxon>Mycobacteriales</taxon>
        <taxon>Nocardiaceae</taxon>
        <taxon>Nocardia</taxon>
    </lineage>
</organism>
<dbReference type="InterPro" id="IPR016181">
    <property type="entry name" value="Acyl_CoA_acyltransferase"/>
</dbReference>
<dbReference type="Proteomes" id="UP001139157">
    <property type="component" value="Unassembled WGS sequence"/>
</dbReference>
<dbReference type="EMBL" id="JAMRXG010000021">
    <property type="protein sequence ID" value="MCM6778341.1"/>
    <property type="molecule type" value="Genomic_DNA"/>
</dbReference>
<keyword evidence="2" id="KW-0012">Acyltransferase</keyword>
<keyword evidence="1" id="KW-0808">Transferase</keyword>
<evidence type="ECO:0000256" key="2">
    <source>
        <dbReference type="ARBA" id="ARBA00023315"/>
    </source>
</evidence>
<accession>A0A9X2EDH6</accession>
<dbReference type="InterPro" id="IPR000182">
    <property type="entry name" value="GNAT_dom"/>
</dbReference>
<evidence type="ECO:0000259" key="3">
    <source>
        <dbReference type="PROSITE" id="PS51186"/>
    </source>
</evidence>
<dbReference type="PANTHER" id="PTHR43877">
    <property type="entry name" value="AMINOALKYLPHOSPHONATE N-ACETYLTRANSFERASE-RELATED-RELATED"/>
    <property type="match status" value="1"/>
</dbReference>
<feature type="domain" description="N-acetyltransferase" evidence="3">
    <location>
        <begin position="9"/>
        <end position="159"/>
    </location>
</feature>
<sequence length="159" mass="17491">MTTGSDHHHAVRRATPGDAALVARLLDDFNREFDTPTPGPEALAANLRRLLAVDELCVLITGEPAAGIAVVTFRPAVWYEGPVALLDELYVRPHLRNNGFGHALLEAACALARSRGAESLEVNVDGVDFDARRFYEAHGFRNIEPGAPEPMYYYYRDLG</sequence>
<dbReference type="SUPFAM" id="SSF55729">
    <property type="entry name" value="Acyl-CoA N-acyltransferases (Nat)"/>
    <property type="match status" value="1"/>
</dbReference>
<evidence type="ECO:0000256" key="1">
    <source>
        <dbReference type="ARBA" id="ARBA00022679"/>
    </source>
</evidence>
<evidence type="ECO:0000313" key="4">
    <source>
        <dbReference type="EMBL" id="MCM6778341.1"/>
    </source>
</evidence>
<protein>
    <submittedName>
        <fullName evidence="4">GNAT family N-acetyltransferase</fullName>
    </submittedName>
</protein>
<dbReference type="AlphaFoldDB" id="A0A9X2EDH6"/>
<evidence type="ECO:0000313" key="5">
    <source>
        <dbReference type="Proteomes" id="UP001139157"/>
    </source>
</evidence>
<gene>
    <name evidence="4" type="ORF">NDR86_33120</name>
</gene>
<keyword evidence="5" id="KW-1185">Reference proteome</keyword>
<proteinExistence type="predicted"/>
<reference evidence="4" key="1">
    <citation type="submission" date="2022-06" db="EMBL/GenBank/DDBJ databases">
        <title>Novel species in genus nocardia.</title>
        <authorList>
            <person name="Li F."/>
        </authorList>
    </citation>
    <scope>NUCLEOTIDE SEQUENCE</scope>
    <source>
        <strain evidence="4">CDC141</strain>
    </source>
</reference>
<name>A0A9X2EDH6_9NOCA</name>
<dbReference type="RefSeq" id="WP_251917839.1">
    <property type="nucleotide sequence ID" value="NZ_JAMRXG010000021.1"/>
</dbReference>
<dbReference type="InterPro" id="IPR050832">
    <property type="entry name" value="Bact_Acetyltransf"/>
</dbReference>